<dbReference type="HOGENOM" id="CLU_1411023_0_0_1"/>
<evidence type="ECO:0000256" key="1">
    <source>
        <dbReference type="SAM" id="MobiDB-lite"/>
    </source>
</evidence>
<protein>
    <submittedName>
        <fullName evidence="2">Hydroxyproline-rich glycoprotein GAS31</fullName>
    </submittedName>
</protein>
<feature type="region of interest" description="Disordered" evidence="1">
    <location>
        <begin position="170"/>
        <end position="193"/>
    </location>
</feature>
<name>M1AIE8_SOLTU</name>
<feature type="region of interest" description="Disordered" evidence="1">
    <location>
        <begin position="32"/>
        <end position="66"/>
    </location>
</feature>
<dbReference type="InParanoid" id="M1AIE8"/>
<dbReference type="PaxDb" id="4113-PGSC0003DMT400023465"/>
<dbReference type="Gramene" id="PGSC0003DMT400023465">
    <property type="protein sequence ID" value="PGSC0003DMT400023465"/>
    <property type="gene ID" value="PGSC0003DMG400009085"/>
</dbReference>
<reference evidence="2" key="2">
    <citation type="submission" date="2015-06" db="UniProtKB">
        <authorList>
            <consortium name="EnsemblPlants"/>
        </authorList>
    </citation>
    <scope>IDENTIFICATION</scope>
    <source>
        <strain evidence="2">DM1-3 516 R44</strain>
    </source>
</reference>
<accession>M1AIE8</accession>
<evidence type="ECO:0000313" key="2">
    <source>
        <dbReference type="EnsemblPlants" id="PGSC0003DMT400023465"/>
    </source>
</evidence>
<dbReference type="EnsemblPlants" id="PGSC0003DMT400023465">
    <property type="protein sequence ID" value="PGSC0003DMT400023465"/>
    <property type="gene ID" value="PGSC0003DMG400009085"/>
</dbReference>
<keyword evidence="3" id="KW-1185">Reference proteome</keyword>
<proteinExistence type="predicted"/>
<sequence length="193" mass="22367">MISGLTAPLLPETVAAYTATIDHTLRTKLHKAVVEEEEEEEEEDKKKKKKKKEEEEEKGGSRKEEEKKPLIAKLIGRSRLQVKLTSCGSLLDLCHSRVGFCGGLFGLRTHLKTFRAIGDHSGGWMEMEETQLRTHLKWERVRIKETVVKFRRISDNREWWIFLHDPSMGGAAQQLTPSEQKTEVPLRTRRYRE</sequence>
<organism evidence="2 3">
    <name type="scientific">Solanum tuberosum</name>
    <name type="common">Potato</name>
    <dbReference type="NCBI Taxonomy" id="4113"/>
    <lineage>
        <taxon>Eukaryota</taxon>
        <taxon>Viridiplantae</taxon>
        <taxon>Streptophyta</taxon>
        <taxon>Embryophyta</taxon>
        <taxon>Tracheophyta</taxon>
        <taxon>Spermatophyta</taxon>
        <taxon>Magnoliopsida</taxon>
        <taxon>eudicotyledons</taxon>
        <taxon>Gunneridae</taxon>
        <taxon>Pentapetalae</taxon>
        <taxon>asterids</taxon>
        <taxon>lamiids</taxon>
        <taxon>Solanales</taxon>
        <taxon>Solanaceae</taxon>
        <taxon>Solanoideae</taxon>
        <taxon>Solaneae</taxon>
        <taxon>Solanum</taxon>
    </lineage>
</organism>
<dbReference type="Proteomes" id="UP000011115">
    <property type="component" value="Unassembled WGS sequence"/>
</dbReference>
<evidence type="ECO:0000313" key="3">
    <source>
        <dbReference type="Proteomes" id="UP000011115"/>
    </source>
</evidence>
<reference evidence="3" key="1">
    <citation type="journal article" date="2011" name="Nature">
        <title>Genome sequence and analysis of the tuber crop potato.</title>
        <authorList>
            <consortium name="The Potato Genome Sequencing Consortium"/>
        </authorList>
    </citation>
    <scope>NUCLEOTIDE SEQUENCE [LARGE SCALE GENOMIC DNA]</scope>
    <source>
        <strain evidence="3">cv. DM1-3 516 R44</strain>
    </source>
</reference>
<dbReference type="AlphaFoldDB" id="M1AIE8"/>